<dbReference type="OrthoDB" id="1431247at2759"/>
<dbReference type="GO" id="GO:0005737">
    <property type="term" value="C:cytoplasm"/>
    <property type="evidence" value="ECO:0007669"/>
    <property type="project" value="TreeGrafter"/>
</dbReference>
<keyword evidence="7" id="KW-1185">Reference proteome</keyword>
<dbReference type="AlphaFoldDB" id="A0A8S3WGS5"/>
<evidence type="ECO:0000256" key="2">
    <source>
        <dbReference type="PIRNR" id="PIRNR036514"/>
    </source>
</evidence>
<gene>
    <name evidence="6" type="ORF">PAPOLLO_LOCUS5926</name>
</gene>
<reference evidence="6" key="1">
    <citation type="submission" date="2021-04" db="EMBL/GenBank/DDBJ databases">
        <authorList>
            <person name="Tunstrom K."/>
        </authorList>
    </citation>
    <scope>NUCLEOTIDE SEQUENCE</scope>
</reference>
<dbReference type="InterPro" id="IPR055269">
    <property type="entry name" value="Alpha-crystallin/HSP_16"/>
</dbReference>
<name>A0A8S3WGS5_PARAO</name>
<sequence length="181" mass="20273">MSLLPFILDLERPRRLQDQHFAIALTPDDILAAFGQPRDYVRPWKQLSTILQDAGSTIKTDKNKFQINLDVQHFAPEEITVKTSDGYVVVEGKHEEKQDEHGWVSRQFTRRYALPESCSVDAVQSRLSSDGVLTIIAPLERPQASNERVVPIIHTGPVKTQPDDAKFEIGDGAATLVENGQ</sequence>
<dbReference type="Proteomes" id="UP000691718">
    <property type="component" value="Unassembled WGS sequence"/>
</dbReference>
<dbReference type="GO" id="GO:0042026">
    <property type="term" value="P:protein refolding"/>
    <property type="evidence" value="ECO:0007669"/>
    <property type="project" value="TreeGrafter"/>
</dbReference>
<dbReference type="PANTHER" id="PTHR45640">
    <property type="entry name" value="HEAT SHOCK PROTEIN HSP-12.2-RELATED"/>
    <property type="match status" value="1"/>
</dbReference>
<keyword evidence="1" id="KW-0346">Stress response</keyword>
<dbReference type="PANTHER" id="PTHR45640:SF13">
    <property type="entry name" value="HEAT SHOCK PROTEIN 22-RELATED"/>
    <property type="match status" value="1"/>
</dbReference>
<evidence type="ECO:0000313" key="6">
    <source>
        <dbReference type="EMBL" id="CAG4958346.1"/>
    </source>
</evidence>
<proteinExistence type="inferred from homology"/>
<protein>
    <submittedName>
        <fullName evidence="6">(apollo) hypothetical protein</fullName>
    </submittedName>
</protein>
<dbReference type="InterPro" id="IPR001436">
    <property type="entry name" value="Alpha-crystallin/sHSP_animal"/>
</dbReference>
<dbReference type="Pfam" id="PF00011">
    <property type="entry name" value="HSP20"/>
    <property type="match status" value="1"/>
</dbReference>
<evidence type="ECO:0000256" key="1">
    <source>
        <dbReference type="ARBA" id="ARBA00023016"/>
    </source>
</evidence>
<dbReference type="PIRSF" id="PIRSF036514">
    <property type="entry name" value="Sm_HSP_B1"/>
    <property type="match status" value="1"/>
</dbReference>
<dbReference type="GO" id="GO:0009408">
    <property type="term" value="P:response to heat"/>
    <property type="evidence" value="ECO:0007669"/>
    <property type="project" value="TreeGrafter"/>
</dbReference>
<evidence type="ECO:0000259" key="5">
    <source>
        <dbReference type="PROSITE" id="PS01031"/>
    </source>
</evidence>
<dbReference type="InterPro" id="IPR002068">
    <property type="entry name" value="A-crystallin/Hsp20_dom"/>
</dbReference>
<feature type="domain" description="SHSP" evidence="5">
    <location>
        <begin position="45"/>
        <end position="155"/>
    </location>
</feature>
<dbReference type="PROSITE" id="PS01031">
    <property type="entry name" value="SHSP"/>
    <property type="match status" value="1"/>
</dbReference>
<dbReference type="EMBL" id="CAJQZP010000366">
    <property type="protein sequence ID" value="CAG4958346.1"/>
    <property type="molecule type" value="Genomic_DNA"/>
</dbReference>
<evidence type="ECO:0000313" key="7">
    <source>
        <dbReference type="Proteomes" id="UP000691718"/>
    </source>
</evidence>
<comment type="similarity">
    <text evidence="2 3 4">Belongs to the small heat shock protein (HSP20) family.</text>
</comment>
<dbReference type="GO" id="GO:0005634">
    <property type="term" value="C:nucleus"/>
    <property type="evidence" value="ECO:0007669"/>
    <property type="project" value="TreeGrafter"/>
</dbReference>
<dbReference type="CDD" id="cd06526">
    <property type="entry name" value="metazoan_ACD"/>
    <property type="match status" value="1"/>
</dbReference>
<evidence type="ECO:0000256" key="3">
    <source>
        <dbReference type="PROSITE-ProRule" id="PRU00285"/>
    </source>
</evidence>
<organism evidence="6 7">
    <name type="scientific">Parnassius apollo</name>
    <name type="common">Apollo butterfly</name>
    <name type="synonym">Papilio apollo</name>
    <dbReference type="NCBI Taxonomy" id="110799"/>
    <lineage>
        <taxon>Eukaryota</taxon>
        <taxon>Metazoa</taxon>
        <taxon>Ecdysozoa</taxon>
        <taxon>Arthropoda</taxon>
        <taxon>Hexapoda</taxon>
        <taxon>Insecta</taxon>
        <taxon>Pterygota</taxon>
        <taxon>Neoptera</taxon>
        <taxon>Endopterygota</taxon>
        <taxon>Lepidoptera</taxon>
        <taxon>Glossata</taxon>
        <taxon>Ditrysia</taxon>
        <taxon>Papilionoidea</taxon>
        <taxon>Papilionidae</taxon>
        <taxon>Parnassiinae</taxon>
        <taxon>Parnassini</taxon>
        <taxon>Parnassius</taxon>
        <taxon>Parnassius</taxon>
    </lineage>
</organism>
<dbReference type="GO" id="GO:0051082">
    <property type="term" value="F:unfolded protein binding"/>
    <property type="evidence" value="ECO:0007669"/>
    <property type="project" value="TreeGrafter"/>
</dbReference>
<accession>A0A8S3WGS5</accession>
<comment type="caution">
    <text evidence="6">The sequence shown here is derived from an EMBL/GenBank/DDBJ whole genome shotgun (WGS) entry which is preliminary data.</text>
</comment>
<evidence type="ECO:0000256" key="4">
    <source>
        <dbReference type="RuleBase" id="RU003616"/>
    </source>
</evidence>